<dbReference type="EMBL" id="UGYB01000001">
    <property type="protein sequence ID" value="SUI01269.1"/>
    <property type="molecule type" value="Genomic_DNA"/>
</dbReference>
<evidence type="ECO:0000313" key="2">
    <source>
        <dbReference type="Proteomes" id="UP000254220"/>
    </source>
</evidence>
<name>A0A379XL99_SALER</name>
<proteinExistence type="predicted"/>
<dbReference type="RefSeq" id="WP_232081557.1">
    <property type="nucleotide sequence ID" value="NZ_DADWZK010000043.1"/>
</dbReference>
<protein>
    <submittedName>
        <fullName evidence="1">Uncharacterized protein</fullName>
    </submittedName>
</protein>
<accession>A0A379XL99</accession>
<reference evidence="1 2" key="1">
    <citation type="submission" date="2018-06" db="EMBL/GenBank/DDBJ databases">
        <authorList>
            <consortium name="Pathogen Informatics"/>
            <person name="Doyle S."/>
        </authorList>
    </citation>
    <scope>NUCLEOTIDE SEQUENCE [LARGE SCALE GENOMIC DNA]</scope>
    <source>
        <strain evidence="1 2">NCTC12420</strain>
    </source>
</reference>
<evidence type="ECO:0000313" key="1">
    <source>
        <dbReference type="EMBL" id="SUI01269.1"/>
    </source>
</evidence>
<dbReference type="Proteomes" id="UP000254220">
    <property type="component" value="Unassembled WGS sequence"/>
</dbReference>
<gene>
    <name evidence="1" type="ORF">NCTC12420_00961</name>
</gene>
<sequence length="150" mass="16829">MDEMILCSLDTNSKQQFESAIYALQGDLDAAALTLSLDPALRIQYSRLIKQMSDDYRSRAAVGMISWEQAARESNQARNTIMNLIRGRSTPLGKMKAENMKPVAKTLNALVAKKAFELYGQDIDFNKLTSAQKIVFIQKLLNQRGNLMPV</sequence>
<organism evidence="1 2">
    <name type="scientific">Salmonella enterica subsp. indica</name>
    <dbReference type="NCBI Taxonomy" id="59207"/>
    <lineage>
        <taxon>Bacteria</taxon>
        <taxon>Pseudomonadati</taxon>
        <taxon>Pseudomonadota</taxon>
        <taxon>Gammaproteobacteria</taxon>
        <taxon>Enterobacterales</taxon>
        <taxon>Enterobacteriaceae</taxon>
        <taxon>Salmonella</taxon>
    </lineage>
</organism>
<dbReference type="AlphaFoldDB" id="A0A379XL99"/>